<keyword evidence="6" id="KW-0479">Metal-binding</keyword>
<evidence type="ECO:0000256" key="14">
    <source>
        <dbReference type="ARBA" id="ARBA00047651"/>
    </source>
</evidence>
<comment type="catalytic activity">
    <reaction evidence="14">
        <text>2 5-aminolevulinate = porphobilinogen + 2 H2O + H(+)</text>
        <dbReference type="Rhea" id="RHEA:24064"/>
        <dbReference type="ChEBI" id="CHEBI:15377"/>
        <dbReference type="ChEBI" id="CHEBI:15378"/>
        <dbReference type="ChEBI" id="CHEBI:58126"/>
        <dbReference type="ChEBI" id="CHEBI:356416"/>
        <dbReference type="EC" id="4.2.1.24"/>
    </reaction>
</comment>
<dbReference type="NCBIfam" id="NF006762">
    <property type="entry name" value="PRK09283.1"/>
    <property type="match status" value="1"/>
</dbReference>
<feature type="binding site" evidence="16">
    <location>
        <position position="321"/>
    </location>
    <ligand>
        <name>5-aminolevulinate</name>
        <dbReference type="ChEBI" id="CHEBI:356416"/>
        <label>2</label>
    </ligand>
</feature>
<dbReference type="FunFam" id="3.20.20.70:FF:000048">
    <property type="entry name" value="Delta-aminolevulinic acid dehydratase"/>
    <property type="match status" value="1"/>
</dbReference>
<comment type="similarity">
    <text evidence="3 17">Belongs to the ALAD family.</text>
</comment>
<dbReference type="Proteomes" id="UP000478052">
    <property type="component" value="Unassembled WGS sequence"/>
</dbReference>
<comment type="subunit">
    <text evidence="12">Homooctamer; active form. Homohexamer; low activity form.</text>
</comment>
<dbReference type="EMBL" id="VUJU01009325">
    <property type="protein sequence ID" value="KAF0721028.1"/>
    <property type="molecule type" value="Genomic_DNA"/>
</dbReference>
<evidence type="ECO:0000256" key="2">
    <source>
        <dbReference type="ARBA" id="ARBA00004694"/>
    </source>
</evidence>
<dbReference type="PANTHER" id="PTHR11458:SF0">
    <property type="entry name" value="DELTA-AMINOLEVULINIC ACID DEHYDRATASE"/>
    <property type="match status" value="1"/>
</dbReference>
<evidence type="ECO:0000256" key="1">
    <source>
        <dbReference type="ARBA" id="ARBA00001947"/>
    </source>
</evidence>
<dbReference type="GO" id="GO:0006782">
    <property type="term" value="P:protoporphyrinogen IX biosynthetic process"/>
    <property type="evidence" value="ECO:0007669"/>
    <property type="project" value="UniProtKB-UniPathway"/>
</dbReference>
<feature type="binding site" evidence="16">
    <location>
        <position position="212"/>
    </location>
    <ligand>
        <name>5-aminolevulinate</name>
        <dbReference type="ChEBI" id="CHEBI:356416"/>
        <label>1</label>
    </ligand>
</feature>
<dbReference type="EC" id="4.2.1.24" evidence="4"/>
<dbReference type="AlphaFoldDB" id="A0A6G0W2F6"/>
<comment type="pathway">
    <text evidence="2">Porphyrin-containing compound metabolism; protoporphyrin-IX biosynthesis; coproporphyrinogen-III from 5-aminolevulinate: step 1/4.</text>
</comment>
<dbReference type="SMART" id="SM01004">
    <property type="entry name" value="ALAD"/>
    <property type="match status" value="1"/>
</dbReference>
<evidence type="ECO:0000256" key="8">
    <source>
        <dbReference type="ARBA" id="ARBA00023133"/>
    </source>
</evidence>
<dbReference type="UniPathway" id="UPA00251">
    <property type="reaction ID" value="UER00318"/>
</dbReference>
<keyword evidence="8" id="KW-0350">Heme biosynthesis</keyword>
<dbReference type="GO" id="GO:0005829">
    <property type="term" value="C:cytosol"/>
    <property type="evidence" value="ECO:0007669"/>
    <property type="project" value="TreeGrafter"/>
</dbReference>
<comment type="caution">
    <text evidence="18">The sequence shown here is derived from an EMBL/GenBank/DDBJ whole genome shotgun (WGS) entry which is preliminary data.</text>
</comment>
<comment type="cofactor">
    <cofactor evidence="1">
        <name>Zn(2+)</name>
        <dbReference type="ChEBI" id="CHEBI:29105"/>
    </cofactor>
</comment>
<evidence type="ECO:0000313" key="18">
    <source>
        <dbReference type="EMBL" id="KAF0721028.1"/>
    </source>
</evidence>
<evidence type="ECO:0000313" key="19">
    <source>
        <dbReference type="Proteomes" id="UP000478052"/>
    </source>
</evidence>
<accession>A0A6G0W2F6</accession>
<name>A0A6G0W2F6_APHCR</name>
<evidence type="ECO:0000256" key="5">
    <source>
        <dbReference type="ARBA" id="ARBA00020771"/>
    </source>
</evidence>
<dbReference type="OrthoDB" id="1530at2759"/>
<evidence type="ECO:0000256" key="15">
    <source>
        <dbReference type="PIRSR" id="PIRSR001415-1"/>
    </source>
</evidence>
<dbReference type="PRINTS" id="PR00144">
    <property type="entry name" value="DALDHYDRTASE"/>
</dbReference>
<evidence type="ECO:0000256" key="9">
    <source>
        <dbReference type="ARBA" id="ARBA00023239"/>
    </source>
</evidence>
<dbReference type="PIRSF" id="PIRSF001415">
    <property type="entry name" value="Porphbilin_synth"/>
    <property type="match status" value="1"/>
</dbReference>
<dbReference type="InterPro" id="IPR013785">
    <property type="entry name" value="Aldolase_TIM"/>
</dbReference>
<feature type="active site" description="Schiff-base intermediate with substrate" evidence="15">
    <location>
        <position position="202"/>
    </location>
</feature>
<evidence type="ECO:0000256" key="4">
    <source>
        <dbReference type="ARBA" id="ARBA00012053"/>
    </source>
</evidence>
<dbReference type="SUPFAM" id="SSF51569">
    <property type="entry name" value="Aldolase"/>
    <property type="match status" value="1"/>
</dbReference>
<keyword evidence="9" id="KW-0456">Lyase</keyword>
<protein>
    <recommendedName>
        <fullName evidence="5">Delta-aminolevulinic acid dehydratase</fullName>
        <ecNumber evidence="4">4.2.1.24</ecNumber>
    </recommendedName>
    <alternativeName>
        <fullName evidence="13">Porphobilinogen synthase</fullName>
    </alternativeName>
</protein>
<organism evidence="18 19">
    <name type="scientific">Aphis craccivora</name>
    <name type="common">Cowpea aphid</name>
    <dbReference type="NCBI Taxonomy" id="307492"/>
    <lineage>
        <taxon>Eukaryota</taxon>
        <taxon>Metazoa</taxon>
        <taxon>Ecdysozoa</taxon>
        <taxon>Arthropoda</taxon>
        <taxon>Hexapoda</taxon>
        <taxon>Insecta</taxon>
        <taxon>Pterygota</taxon>
        <taxon>Neoptera</taxon>
        <taxon>Paraneoptera</taxon>
        <taxon>Hemiptera</taxon>
        <taxon>Sternorrhyncha</taxon>
        <taxon>Aphidomorpha</taxon>
        <taxon>Aphidoidea</taxon>
        <taxon>Aphididae</taxon>
        <taxon>Aphidini</taxon>
        <taxon>Aphis</taxon>
        <taxon>Aphis</taxon>
    </lineage>
</organism>
<evidence type="ECO:0000256" key="11">
    <source>
        <dbReference type="ARBA" id="ARBA00025628"/>
    </source>
</evidence>
<evidence type="ECO:0000256" key="7">
    <source>
        <dbReference type="ARBA" id="ARBA00022833"/>
    </source>
</evidence>
<keyword evidence="7" id="KW-0862">Zinc</keyword>
<sequence length="336" mass="37656">MSYTNKVIHSGYFNDTLRQWQCQNTQITSLNLMYPIFILDEKDVREEIKSMPGIYRQGLNHIKAMLDPVVESGLKSILIFGVINKLSKDQYGTHADSFENPVIQALPLLKEWYPNLVIACDVCLCPYSSDGHCGIIENKQIDNVKSIKRIGEIALSYALAALVSADIVAPSCMMDGHVTAIKQSLMKENLLSRVSVLSYSAKFCSVFYGPFRDAANCAPSFSNRSSYQIPVGSSSIAERVVDRDISESCDMTMVKPGMMYLDVVRKVKDKHPNIPIFIYQVSGEYAMLYHAAQAGVIQLKEGLIEILRSMRRAGGDVIVTYYTPEILKWLKDVLIL</sequence>
<feature type="binding site" evidence="16">
    <location>
        <position position="224"/>
    </location>
    <ligand>
        <name>5-aminolevulinate</name>
        <dbReference type="ChEBI" id="CHEBI:356416"/>
        <label>1</label>
    </ligand>
</feature>
<evidence type="ECO:0000256" key="12">
    <source>
        <dbReference type="ARBA" id="ARBA00025861"/>
    </source>
</evidence>
<comment type="function">
    <text evidence="11">Catalyzes an early step in the biosynthesis of tetrapyrroles. Binds two molecules of 5-aminolevulinate per subunit, each at a distinct site, and catalyzes their condensation to form porphobilinogen.</text>
</comment>
<reference evidence="18 19" key="1">
    <citation type="submission" date="2019-08" db="EMBL/GenBank/DDBJ databases">
        <title>Whole genome of Aphis craccivora.</title>
        <authorList>
            <person name="Voronova N.V."/>
            <person name="Shulinski R.S."/>
            <person name="Bandarenka Y.V."/>
            <person name="Zhorov D.G."/>
            <person name="Warner D."/>
        </authorList>
    </citation>
    <scope>NUCLEOTIDE SEQUENCE [LARGE SCALE GENOMIC DNA]</scope>
    <source>
        <strain evidence="18">180601</strain>
        <tissue evidence="18">Whole Body</tissue>
    </source>
</reference>
<keyword evidence="10" id="KW-0627">Porphyrin biosynthesis</keyword>
<proteinExistence type="inferred from homology"/>
<evidence type="ECO:0000256" key="16">
    <source>
        <dbReference type="PIRSR" id="PIRSR001415-2"/>
    </source>
</evidence>
<dbReference type="Gene3D" id="3.20.20.70">
    <property type="entry name" value="Aldolase class I"/>
    <property type="match status" value="1"/>
</dbReference>
<evidence type="ECO:0000256" key="3">
    <source>
        <dbReference type="ARBA" id="ARBA00008055"/>
    </source>
</evidence>
<evidence type="ECO:0000256" key="10">
    <source>
        <dbReference type="ARBA" id="ARBA00023244"/>
    </source>
</evidence>
<dbReference type="InterPro" id="IPR001731">
    <property type="entry name" value="ALAD"/>
</dbReference>
<dbReference type="GO" id="GO:0004655">
    <property type="term" value="F:porphobilinogen synthase activity"/>
    <property type="evidence" value="ECO:0007669"/>
    <property type="project" value="UniProtKB-EC"/>
</dbReference>
<dbReference type="PANTHER" id="PTHR11458">
    <property type="entry name" value="DELTA-AMINOLEVULINIC ACID DEHYDRATASE"/>
    <property type="match status" value="1"/>
</dbReference>
<feature type="active site" description="Schiff-base intermediate with substrate" evidence="15">
    <location>
        <position position="255"/>
    </location>
</feature>
<keyword evidence="19" id="KW-1185">Reference proteome</keyword>
<evidence type="ECO:0000256" key="6">
    <source>
        <dbReference type="ARBA" id="ARBA00022723"/>
    </source>
</evidence>
<dbReference type="GO" id="GO:0008270">
    <property type="term" value="F:zinc ion binding"/>
    <property type="evidence" value="ECO:0007669"/>
    <property type="project" value="TreeGrafter"/>
</dbReference>
<evidence type="ECO:0000256" key="13">
    <source>
        <dbReference type="ARBA" id="ARBA00032837"/>
    </source>
</evidence>
<gene>
    <name evidence="18" type="ORF">FWK35_00025478</name>
</gene>
<dbReference type="Pfam" id="PF00490">
    <property type="entry name" value="ALAD"/>
    <property type="match status" value="1"/>
</dbReference>
<evidence type="ECO:0000256" key="17">
    <source>
        <dbReference type="RuleBase" id="RU004161"/>
    </source>
</evidence>
<feature type="binding site" evidence="16">
    <location>
        <position position="282"/>
    </location>
    <ligand>
        <name>5-aminolevulinate</name>
        <dbReference type="ChEBI" id="CHEBI:356416"/>
        <label>2</label>
    </ligand>
</feature>